<dbReference type="Pfam" id="PF13424">
    <property type="entry name" value="TPR_12"/>
    <property type="match status" value="1"/>
</dbReference>
<sequence length="564" mass="65000">MEDFEAAFRFADVYADLGYFERAFKLRRGIWGRIEPRVSKDSYQPRCVEEIADLQLRVKALSMLAASCNDRGETHKALEYQQSATKMMEDVANFDILSPKVYINAKFEEAQYLRQIGEQTRALKILAEIRLALDRSPQNTNEFRLRMLRTSREIELSKLYRSIDPEALERLQVVITEHTALVAEDDHELLTARSELASCYNKAGCEKQALSEHEHILKIRNRESEFHYDTLVAKDDLAKSYSRVGRKDDAITMRESIIEALEKHATHIEIFYPMSLAVRFNYARSLFDVGDVQGALSVHREVLALRQKREQLGDFSWDILQSMEEVALSLFQLALDDYSNRAVHLEEALDLRHAIREIISELMNPKSPETYRIHRNAQRDTAVFYAELCEFDYNTLNGLNLPEEVEPSPMGLLHYAANLLRTTLSFQQQNFGEEDPDTIATLSELGCVLFRMAKCDHSSQKTQHYQAALECFLQIDRHAPEGVDYSIKNMNDLINTYNKLRRLKDATATLRRLLSLQGELLGVDAVETRTTANKFRAELRSRKDDDAAQKEADELERQYGLSSY</sequence>
<dbReference type="AlphaFoldDB" id="A0AAN6RD95"/>
<dbReference type="PANTHER" id="PTHR45641">
    <property type="entry name" value="TETRATRICOPEPTIDE REPEAT PROTEIN (AFU_ORTHOLOGUE AFUA_6G03870)"/>
    <property type="match status" value="1"/>
</dbReference>
<evidence type="ECO:0000256" key="2">
    <source>
        <dbReference type="ARBA" id="ARBA00022803"/>
    </source>
</evidence>
<dbReference type="Proteomes" id="UP001280581">
    <property type="component" value="Unassembled WGS sequence"/>
</dbReference>
<dbReference type="SUPFAM" id="SSF48452">
    <property type="entry name" value="TPR-like"/>
    <property type="match status" value="1"/>
</dbReference>
<protein>
    <submittedName>
        <fullName evidence="4">Uncharacterized protein</fullName>
    </submittedName>
</protein>
<organism evidence="4 5">
    <name type="scientific">Pseudopithomyces chartarum</name>
    <dbReference type="NCBI Taxonomy" id="1892770"/>
    <lineage>
        <taxon>Eukaryota</taxon>
        <taxon>Fungi</taxon>
        <taxon>Dikarya</taxon>
        <taxon>Ascomycota</taxon>
        <taxon>Pezizomycotina</taxon>
        <taxon>Dothideomycetes</taxon>
        <taxon>Pleosporomycetidae</taxon>
        <taxon>Pleosporales</taxon>
        <taxon>Massarineae</taxon>
        <taxon>Didymosphaeriaceae</taxon>
        <taxon>Pseudopithomyces</taxon>
    </lineage>
</organism>
<dbReference type="PANTHER" id="PTHR45641:SF19">
    <property type="entry name" value="NEPHROCYSTIN-3"/>
    <property type="match status" value="1"/>
</dbReference>
<dbReference type="EMBL" id="WVTA01000017">
    <property type="protein sequence ID" value="KAK3200885.1"/>
    <property type="molecule type" value="Genomic_DNA"/>
</dbReference>
<evidence type="ECO:0000256" key="1">
    <source>
        <dbReference type="ARBA" id="ARBA00022737"/>
    </source>
</evidence>
<keyword evidence="5" id="KW-1185">Reference proteome</keyword>
<keyword evidence="1" id="KW-0677">Repeat</keyword>
<evidence type="ECO:0000313" key="4">
    <source>
        <dbReference type="EMBL" id="KAK3200885.1"/>
    </source>
</evidence>
<dbReference type="InterPro" id="IPR011990">
    <property type="entry name" value="TPR-like_helical_dom_sf"/>
</dbReference>
<gene>
    <name evidence="4" type="ORF">GRF29_213g292111</name>
</gene>
<keyword evidence="2" id="KW-0802">TPR repeat</keyword>
<comment type="caution">
    <text evidence="4">The sequence shown here is derived from an EMBL/GenBank/DDBJ whole genome shotgun (WGS) entry which is preliminary data.</text>
</comment>
<feature type="compositionally biased region" description="Basic and acidic residues" evidence="3">
    <location>
        <begin position="542"/>
        <end position="557"/>
    </location>
</feature>
<name>A0AAN6RD95_9PLEO</name>
<evidence type="ECO:0000256" key="3">
    <source>
        <dbReference type="SAM" id="MobiDB-lite"/>
    </source>
</evidence>
<dbReference type="Gene3D" id="1.25.40.10">
    <property type="entry name" value="Tetratricopeptide repeat domain"/>
    <property type="match status" value="2"/>
</dbReference>
<feature type="region of interest" description="Disordered" evidence="3">
    <location>
        <begin position="542"/>
        <end position="564"/>
    </location>
</feature>
<proteinExistence type="predicted"/>
<evidence type="ECO:0000313" key="5">
    <source>
        <dbReference type="Proteomes" id="UP001280581"/>
    </source>
</evidence>
<accession>A0AAN6RD95</accession>
<reference evidence="4 5" key="1">
    <citation type="submission" date="2021-02" db="EMBL/GenBank/DDBJ databases">
        <title>Genome assembly of Pseudopithomyces chartarum.</title>
        <authorList>
            <person name="Jauregui R."/>
            <person name="Singh J."/>
            <person name="Voisey C."/>
        </authorList>
    </citation>
    <scope>NUCLEOTIDE SEQUENCE [LARGE SCALE GENOMIC DNA]</scope>
    <source>
        <strain evidence="4 5">AGR01</strain>
    </source>
</reference>